<organism evidence="2 3">
    <name type="scientific">Ecytonucleospora hepatopenaei</name>
    <dbReference type="NCBI Taxonomy" id="646526"/>
    <lineage>
        <taxon>Eukaryota</taxon>
        <taxon>Fungi</taxon>
        <taxon>Fungi incertae sedis</taxon>
        <taxon>Microsporidia</taxon>
        <taxon>Enterocytozoonidae</taxon>
        <taxon>Ecytonucleospora</taxon>
    </lineage>
</organism>
<keyword evidence="3" id="KW-1185">Reference proteome</keyword>
<protein>
    <submittedName>
        <fullName evidence="2">Uncharacterized protein</fullName>
    </submittedName>
</protein>
<name>A0A1W0E5V0_9MICR</name>
<accession>A0A1W0E5V0</accession>
<dbReference type="VEuPathDB" id="MicrosporidiaDB:EHP00_91"/>
<evidence type="ECO:0000313" key="3">
    <source>
        <dbReference type="Proteomes" id="UP000192758"/>
    </source>
</evidence>
<dbReference type="OrthoDB" id="10643161at2759"/>
<evidence type="ECO:0000256" key="1">
    <source>
        <dbReference type="SAM" id="MobiDB-lite"/>
    </source>
</evidence>
<dbReference type="AlphaFoldDB" id="A0A1W0E5V0"/>
<feature type="compositionally biased region" description="Basic and acidic residues" evidence="1">
    <location>
        <begin position="1"/>
        <end position="20"/>
    </location>
</feature>
<feature type="region of interest" description="Disordered" evidence="1">
    <location>
        <begin position="1"/>
        <end position="27"/>
    </location>
</feature>
<proteinExistence type="predicted"/>
<dbReference type="EMBL" id="MNPJ01000019">
    <property type="protein sequence ID" value="OQS54586.1"/>
    <property type="molecule type" value="Genomic_DNA"/>
</dbReference>
<reference evidence="2 3" key="1">
    <citation type="journal article" date="2017" name="Environ. Microbiol.">
        <title>Decay of the glycolytic pathway and adaptation to intranuclear parasitism within Enterocytozoonidae microsporidia.</title>
        <authorList>
            <person name="Wiredu Boakye D."/>
            <person name="Jaroenlak P."/>
            <person name="Prachumwat A."/>
            <person name="Williams T.A."/>
            <person name="Bateman K.S."/>
            <person name="Itsathitphaisarn O."/>
            <person name="Sritunyalucksana K."/>
            <person name="Paszkiewicz K.H."/>
            <person name="Moore K.A."/>
            <person name="Stentiford G.D."/>
            <person name="Williams B.A."/>
        </authorList>
    </citation>
    <scope>NUCLEOTIDE SEQUENCE [LARGE SCALE GENOMIC DNA]</scope>
    <source>
        <strain evidence="2 3">TH1</strain>
    </source>
</reference>
<comment type="caution">
    <text evidence="2">The sequence shown here is derived from an EMBL/GenBank/DDBJ whole genome shotgun (WGS) entry which is preliminary data.</text>
</comment>
<gene>
    <name evidence="2" type="ORF">EHP00_91</name>
</gene>
<evidence type="ECO:0000313" key="2">
    <source>
        <dbReference type="EMBL" id="OQS54586.1"/>
    </source>
</evidence>
<sequence length="295" mass="35813">MEKYKFSQTKERDEKSDNGDLKTSAQNTEILSMLSNTKSREEFENKNHTAQKNVKTCSKKFQFQKNNKVSNKILFNEFLNFTENFLILPTDKKYNEFFKEETENETKQYSQIYALLFDLIRDKLCAMYKLTKSELPGDFDFKSELVVDLNELSRLTYKNEEFKVRATENFFKNNQLIYEGLLPETIKNTIDYKCIRDKLRIMQNRIENVFEKRMFFKVYTKVYENIHKPLKEMYIKNIMKKKKKMDEFDEETIFEYLHRVKEFIEAFGEITQFKDEEMCFENILDDFDEFTDKYL</sequence>
<dbReference type="Proteomes" id="UP000192758">
    <property type="component" value="Unassembled WGS sequence"/>
</dbReference>